<protein>
    <submittedName>
        <fullName evidence="1">Uncharacterized protein</fullName>
    </submittedName>
</protein>
<evidence type="ECO:0000313" key="2">
    <source>
        <dbReference type="Proteomes" id="UP001291623"/>
    </source>
</evidence>
<dbReference type="EMBL" id="JAVYJV010000022">
    <property type="protein sequence ID" value="KAK4341437.1"/>
    <property type="molecule type" value="Genomic_DNA"/>
</dbReference>
<keyword evidence="2" id="KW-1185">Reference proteome</keyword>
<dbReference type="AlphaFoldDB" id="A0AAE1USF9"/>
<sequence length="60" mass="6293">MTIGNIVDIESALCFHFEKEFKATAPPITTPPRPGNRTTARAADSIAAVLPPSKGSEPAT</sequence>
<reference evidence="1" key="1">
    <citation type="submission" date="2023-12" db="EMBL/GenBank/DDBJ databases">
        <title>Genome assembly of Anisodus tanguticus.</title>
        <authorList>
            <person name="Wang Y.-J."/>
        </authorList>
    </citation>
    <scope>NUCLEOTIDE SEQUENCE</scope>
    <source>
        <strain evidence="1">KB-2021</strain>
        <tissue evidence="1">Leaf</tissue>
    </source>
</reference>
<accession>A0AAE1USF9</accession>
<gene>
    <name evidence="1" type="ORF">RND71_039938</name>
</gene>
<dbReference type="Proteomes" id="UP001291623">
    <property type="component" value="Unassembled WGS sequence"/>
</dbReference>
<name>A0AAE1USF9_9SOLA</name>
<organism evidence="1 2">
    <name type="scientific">Anisodus tanguticus</name>
    <dbReference type="NCBI Taxonomy" id="243964"/>
    <lineage>
        <taxon>Eukaryota</taxon>
        <taxon>Viridiplantae</taxon>
        <taxon>Streptophyta</taxon>
        <taxon>Embryophyta</taxon>
        <taxon>Tracheophyta</taxon>
        <taxon>Spermatophyta</taxon>
        <taxon>Magnoliopsida</taxon>
        <taxon>eudicotyledons</taxon>
        <taxon>Gunneridae</taxon>
        <taxon>Pentapetalae</taxon>
        <taxon>asterids</taxon>
        <taxon>lamiids</taxon>
        <taxon>Solanales</taxon>
        <taxon>Solanaceae</taxon>
        <taxon>Solanoideae</taxon>
        <taxon>Hyoscyameae</taxon>
        <taxon>Anisodus</taxon>
    </lineage>
</organism>
<comment type="caution">
    <text evidence="1">The sequence shown here is derived from an EMBL/GenBank/DDBJ whole genome shotgun (WGS) entry which is preliminary data.</text>
</comment>
<proteinExistence type="predicted"/>
<evidence type="ECO:0000313" key="1">
    <source>
        <dbReference type="EMBL" id="KAK4341437.1"/>
    </source>
</evidence>